<dbReference type="Proteomes" id="UP000294847">
    <property type="component" value="Chromosome 6"/>
</dbReference>
<sequence>MEHPSFHSRPRARTDIYPESGSGGPLIGTGFSVDGFLY</sequence>
<protein>
    <submittedName>
        <fullName evidence="2">Uncharacterized protein</fullName>
    </submittedName>
</protein>
<feature type="compositionally biased region" description="Basic residues" evidence="1">
    <location>
        <begin position="1"/>
        <end position="11"/>
    </location>
</feature>
<gene>
    <name evidence="2" type="ORF">PoMZ_05682</name>
</gene>
<reference evidence="2 3" key="1">
    <citation type="journal article" date="2019" name="Mol. Biol. Evol.">
        <title>Blast fungal genomes show frequent chromosomal changes, gene gains and losses, and effector gene turnover.</title>
        <authorList>
            <person name="Gomez Luciano L.B."/>
            <person name="Jason Tsai I."/>
            <person name="Chuma I."/>
            <person name="Tosa Y."/>
            <person name="Chen Y.H."/>
            <person name="Li J.Y."/>
            <person name="Li M.Y."/>
            <person name="Jade Lu M.Y."/>
            <person name="Nakayashiki H."/>
            <person name="Li W.H."/>
        </authorList>
    </citation>
    <scope>NUCLEOTIDE SEQUENCE [LARGE SCALE GENOMIC DNA]</scope>
    <source>
        <strain evidence="2">MZ5-1-6</strain>
    </source>
</reference>
<dbReference type="EMBL" id="CP034209">
    <property type="protein sequence ID" value="QBZ63991.1"/>
    <property type="molecule type" value="Genomic_DNA"/>
</dbReference>
<accession>A0A4P7NNU1</accession>
<organism evidence="2 3">
    <name type="scientific">Pyricularia oryzae</name>
    <name type="common">Rice blast fungus</name>
    <name type="synonym">Magnaporthe oryzae</name>
    <dbReference type="NCBI Taxonomy" id="318829"/>
    <lineage>
        <taxon>Eukaryota</taxon>
        <taxon>Fungi</taxon>
        <taxon>Dikarya</taxon>
        <taxon>Ascomycota</taxon>
        <taxon>Pezizomycotina</taxon>
        <taxon>Sordariomycetes</taxon>
        <taxon>Sordariomycetidae</taxon>
        <taxon>Magnaporthales</taxon>
        <taxon>Pyriculariaceae</taxon>
        <taxon>Pyricularia</taxon>
    </lineage>
</organism>
<evidence type="ECO:0000256" key="1">
    <source>
        <dbReference type="SAM" id="MobiDB-lite"/>
    </source>
</evidence>
<proteinExistence type="predicted"/>
<name>A0A4P7NNU1_PYROR</name>
<dbReference type="AlphaFoldDB" id="A0A4P7NNU1"/>
<evidence type="ECO:0000313" key="2">
    <source>
        <dbReference type="EMBL" id="QBZ63991.1"/>
    </source>
</evidence>
<evidence type="ECO:0000313" key="3">
    <source>
        <dbReference type="Proteomes" id="UP000294847"/>
    </source>
</evidence>
<feature type="region of interest" description="Disordered" evidence="1">
    <location>
        <begin position="1"/>
        <end position="24"/>
    </location>
</feature>